<dbReference type="InterPro" id="IPR042488">
    <property type="entry name" value="Rad4_BHD3_sf"/>
</dbReference>
<dbReference type="PANTHER" id="PTHR12135">
    <property type="entry name" value="DNA REPAIR PROTEIN XP-C / RAD4"/>
    <property type="match status" value="1"/>
</dbReference>
<dbReference type="GO" id="GO:0003684">
    <property type="term" value="F:damaged DNA binding"/>
    <property type="evidence" value="ECO:0007669"/>
    <property type="project" value="InterPro"/>
</dbReference>
<dbReference type="GO" id="GO:0006289">
    <property type="term" value="P:nucleotide-excision repair"/>
    <property type="evidence" value="ECO:0007669"/>
    <property type="project" value="InterPro"/>
</dbReference>
<dbReference type="Pfam" id="PF10404">
    <property type="entry name" value="BHD_2"/>
    <property type="match status" value="1"/>
</dbReference>
<dbReference type="InterPro" id="IPR018327">
    <property type="entry name" value="BHD_2"/>
</dbReference>
<feature type="domain" description="Rad4 beta-hairpin" evidence="7">
    <location>
        <begin position="826"/>
        <end position="880"/>
    </location>
</feature>
<dbReference type="InterPro" id="IPR004583">
    <property type="entry name" value="DNA_repair_Rad4"/>
</dbReference>
<evidence type="ECO:0000256" key="2">
    <source>
        <dbReference type="ARBA" id="ARBA00009525"/>
    </source>
</evidence>
<dbReference type="SMART" id="SM01031">
    <property type="entry name" value="BHD_2"/>
    <property type="match status" value="1"/>
</dbReference>
<feature type="compositionally biased region" description="Basic and acidic residues" evidence="6">
    <location>
        <begin position="257"/>
        <end position="274"/>
    </location>
</feature>
<evidence type="ECO:0000256" key="3">
    <source>
        <dbReference type="ARBA" id="ARBA00022763"/>
    </source>
</evidence>
<feature type="region of interest" description="Disordered" evidence="6">
    <location>
        <begin position="691"/>
        <end position="714"/>
    </location>
</feature>
<dbReference type="GO" id="GO:0005737">
    <property type="term" value="C:cytoplasm"/>
    <property type="evidence" value="ECO:0007669"/>
    <property type="project" value="TreeGrafter"/>
</dbReference>
<feature type="compositionally biased region" description="Basic and acidic residues" evidence="6">
    <location>
        <begin position="119"/>
        <end position="135"/>
    </location>
</feature>
<dbReference type="SMART" id="SM01032">
    <property type="entry name" value="BHD_3"/>
    <property type="match status" value="1"/>
</dbReference>
<dbReference type="InterPro" id="IPR018325">
    <property type="entry name" value="Rad4/PNGase_transGLS-fold"/>
</dbReference>
<dbReference type="WBParaSite" id="HCON_00107770-00001">
    <property type="protein sequence ID" value="HCON_00107770-00001"/>
    <property type="gene ID" value="HCON_00107770"/>
</dbReference>
<feature type="domain" description="Rad4 beta-hairpin" evidence="8">
    <location>
        <begin position="882"/>
        <end position="937"/>
    </location>
</feature>
<evidence type="ECO:0000259" key="8">
    <source>
        <dbReference type="SMART" id="SM01031"/>
    </source>
</evidence>
<feature type="compositionally biased region" description="Basic and acidic residues" evidence="6">
    <location>
        <begin position="100"/>
        <end position="112"/>
    </location>
</feature>
<dbReference type="Gene3D" id="3.30.70.2460">
    <property type="entry name" value="Rad4, beta-hairpin domain BHD3"/>
    <property type="match status" value="1"/>
</dbReference>
<dbReference type="OrthoDB" id="300780at2759"/>
<feature type="compositionally biased region" description="Basic residues" evidence="6">
    <location>
        <begin position="192"/>
        <end position="205"/>
    </location>
</feature>
<feature type="compositionally biased region" description="Low complexity" evidence="6">
    <location>
        <begin position="291"/>
        <end position="310"/>
    </location>
</feature>
<evidence type="ECO:0000256" key="6">
    <source>
        <dbReference type="SAM" id="MobiDB-lite"/>
    </source>
</evidence>
<feature type="region of interest" description="Disordered" evidence="6">
    <location>
        <begin position="1"/>
        <end position="416"/>
    </location>
</feature>
<feature type="compositionally biased region" description="Basic and acidic residues" evidence="6">
    <location>
        <begin position="45"/>
        <end position="55"/>
    </location>
</feature>
<name>A0A7I5EAP9_HAECO</name>
<dbReference type="SMART" id="SM01030">
    <property type="entry name" value="BHD_1"/>
    <property type="match status" value="1"/>
</dbReference>
<evidence type="ECO:0000313" key="10">
    <source>
        <dbReference type="Proteomes" id="UP000025227"/>
    </source>
</evidence>
<evidence type="ECO:0000256" key="4">
    <source>
        <dbReference type="ARBA" id="ARBA00023204"/>
    </source>
</evidence>
<feature type="compositionally biased region" description="Acidic residues" evidence="6">
    <location>
        <begin position="311"/>
        <end position="332"/>
    </location>
</feature>
<comment type="subcellular location">
    <subcellularLocation>
        <location evidence="1">Nucleus</location>
    </subcellularLocation>
</comment>
<keyword evidence="3" id="KW-0227">DNA damage</keyword>
<dbReference type="Pfam" id="PF10403">
    <property type="entry name" value="BHD_1"/>
    <property type="match status" value="1"/>
</dbReference>
<keyword evidence="10" id="KW-1185">Reference proteome</keyword>
<feature type="compositionally biased region" description="Low complexity" evidence="6">
    <location>
        <begin position="479"/>
        <end position="488"/>
    </location>
</feature>
<feature type="region of interest" description="Disordered" evidence="6">
    <location>
        <begin position="479"/>
        <end position="501"/>
    </location>
</feature>
<organism evidence="10 11">
    <name type="scientific">Haemonchus contortus</name>
    <name type="common">Barber pole worm</name>
    <dbReference type="NCBI Taxonomy" id="6289"/>
    <lineage>
        <taxon>Eukaryota</taxon>
        <taxon>Metazoa</taxon>
        <taxon>Ecdysozoa</taxon>
        <taxon>Nematoda</taxon>
        <taxon>Chromadorea</taxon>
        <taxon>Rhabditida</taxon>
        <taxon>Rhabditina</taxon>
        <taxon>Rhabditomorpha</taxon>
        <taxon>Strongyloidea</taxon>
        <taxon>Trichostrongylidae</taxon>
        <taxon>Haemonchus</taxon>
    </lineage>
</organism>
<dbReference type="GO" id="GO:0006298">
    <property type="term" value="P:mismatch repair"/>
    <property type="evidence" value="ECO:0007669"/>
    <property type="project" value="TreeGrafter"/>
</dbReference>
<comment type="similarity">
    <text evidence="2">Belongs to the XPC family.</text>
</comment>
<dbReference type="GO" id="GO:0000111">
    <property type="term" value="C:nucleotide-excision repair factor 2 complex"/>
    <property type="evidence" value="ECO:0007669"/>
    <property type="project" value="TreeGrafter"/>
</dbReference>
<evidence type="ECO:0000259" key="9">
    <source>
        <dbReference type="SMART" id="SM01032"/>
    </source>
</evidence>
<dbReference type="InterPro" id="IPR038765">
    <property type="entry name" value="Papain-like_cys_pep_sf"/>
</dbReference>
<dbReference type="Pfam" id="PF10405">
    <property type="entry name" value="BHD_3"/>
    <property type="match status" value="1"/>
</dbReference>
<dbReference type="InterPro" id="IPR018328">
    <property type="entry name" value="Rad4_beta-hairpin_dom3"/>
</dbReference>
<evidence type="ECO:0000256" key="1">
    <source>
        <dbReference type="ARBA" id="ARBA00004123"/>
    </source>
</evidence>
<dbReference type="InterPro" id="IPR036985">
    <property type="entry name" value="Transglutaminase-like_sf"/>
</dbReference>
<feature type="compositionally biased region" description="Acidic residues" evidence="6">
    <location>
        <begin position="213"/>
        <end position="230"/>
    </location>
</feature>
<dbReference type="GO" id="GO:0071942">
    <property type="term" value="C:XPC complex"/>
    <property type="evidence" value="ECO:0007669"/>
    <property type="project" value="TreeGrafter"/>
</dbReference>
<accession>A0A7I5EAP9</accession>
<dbReference type="Pfam" id="PF03835">
    <property type="entry name" value="Rad4"/>
    <property type="match status" value="1"/>
</dbReference>
<evidence type="ECO:0000259" key="7">
    <source>
        <dbReference type="SMART" id="SM01030"/>
    </source>
</evidence>
<dbReference type="Proteomes" id="UP000025227">
    <property type="component" value="Unplaced"/>
</dbReference>
<dbReference type="PANTHER" id="PTHR12135:SF0">
    <property type="entry name" value="DNA REPAIR PROTEIN COMPLEMENTING XP-C CELLS"/>
    <property type="match status" value="1"/>
</dbReference>
<feature type="compositionally biased region" description="Low complexity" evidence="6">
    <location>
        <begin position="371"/>
        <end position="387"/>
    </location>
</feature>
<dbReference type="InterPro" id="IPR018326">
    <property type="entry name" value="Rad4_beta-hairpin_dom1"/>
</dbReference>
<protein>
    <submittedName>
        <fullName evidence="11">DNA repair protein Rad4 domain containing protein</fullName>
    </submittedName>
</protein>
<reference evidence="11" key="1">
    <citation type="submission" date="2020-12" db="UniProtKB">
        <authorList>
            <consortium name="WormBaseParasite"/>
        </authorList>
    </citation>
    <scope>IDENTIFICATION</scope>
    <source>
        <strain evidence="11">MHco3</strain>
    </source>
</reference>
<feature type="domain" description="Rad4 beta-hairpin" evidence="9">
    <location>
        <begin position="944"/>
        <end position="1019"/>
    </location>
</feature>
<dbReference type="SUPFAM" id="SSF54001">
    <property type="entry name" value="Cysteine proteinases"/>
    <property type="match status" value="1"/>
</dbReference>
<keyword evidence="5" id="KW-0539">Nucleus</keyword>
<dbReference type="Gene3D" id="2.20.20.110">
    <property type="entry name" value="Rad4, beta-hairpin domain BHD1"/>
    <property type="match status" value="1"/>
</dbReference>
<feature type="compositionally biased region" description="Basic residues" evidence="6">
    <location>
        <begin position="236"/>
        <end position="256"/>
    </location>
</feature>
<keyword evidence="4" id="KW-0234">DNA repair</keyword>
<dbReference type="AlphaFoldDB" id="A0A7I5EAP9"/>
<dbReference type="OMA" id="WIKMARS"/>
<sequence length="1108" mass="125578">MVASRRRTHVAQESLPSEVVVPKRESMKKNGKVPSVKPVKNQKKSQKEPTKKKAEPNNVIPQSPAADLKHDKEPRKRKAPIKYEPEDDEKNSQGGRRSPAKKEPSAKKETSGQKKKRPRMEQKPSESKLNEEDCNMKTSDTEEPPGNAEGAKSIPTAEPSEEAEQKVQPSSVSKKSDSSAKVKQEEAQSRPPAKKTPARGKKPSKVQKPPKQDEDEWENFGNTSDEDESESPPKPPTKKLKKKKVTKSKNVKPKPLKKAEPDFGDAVRRSDRNVVRKSYVIKDDDDDDQESPSSSSASESESEVPSSVEASSEEPDTETEASSVDEDPEDSDGSFAPSKVKQSKRSSVEKSGSSGRPQNKSSKTERKSHVSSKGGKSTAGKSTKSRGACSAREATILNQPQQRPASLKPLKPWQKTSQPVVLGDIVVPARMLRRGERKMLKFRIIAAALAIGRHREMTHEESCKIVDGMKAKCVPKNGTATATTGAENGEQKNEDASSSEDEWEEMELVDTNEAKSKHVQITLKKAEEKDWWAIYLRQEVNKCVRDNWEICHKVNILCYIGHLQYLRKVALEESLIPSLMLTKMPSGYQAFVGEVTVEKARKIVKYFHSSFKASGAPITYEPGLCRFDATARLAEMVSQDVFENDVDRAVLLFALFVSMECIARICVNTQVMPRTWDKAVLKQIAMMKKRSESASATTQKKQKTKEGSKKKSTGTDYRGMIRNYWVEYWDRKQNRWICVDPLRGTVDEPNSIEENMTKPVVYVFAIDSEGGVREVTARYASDYPRPEFRRRRTDPMWLGSTLRKKMIRADPKRAQLEDVHMRQEIVNKPLPATLSEYKNHPLYVLEKDLLKFEGLYPKAEDQKPLGEVRGHLVYPRSTVYTLQTERNWIKMARSVKEGETAYKVVKARPNLRIPAEQREQTYVDVFGYWQTEPYRRPVVKDGRIPCNEFGNVYMYVPSMCPIGAVHLRLPGLVSIARKLGGLECVPALTGWDFNSGTNFPIIDGACVLEEDADKFINEWKRLEANKEERENKRREERVLGNWKKLIRGILRLHYVKSKFGATKEKAKGRKKKDKDVKEEKAEENCVIDRTIMAERQIFTHDDLMKLKN</sequence>
<feature type="compositionally biased region" description="Basic and acidic residues" evidence="6">
    <location>
        <begin position="174"/>
        <end position="188"/>
    </location>
</feature>
<dbReference type="GO" id="GO:0003697">
    <property type="term" value="F:single-stranded DNA binding"/>
    <property type="evidence" value="ECO:0007669"/>
    <property type="project" value="TreeGrafter"/>
</dbReference>
<proteinExistence type="inferred from homology"/>
<evidence type="ECO:0000313" key="11">
    <source>
        <dbReference type="WBParaSite" id="HCON_00107770-00001"/>
    </source>
</evidence>
<evidence type="ECO:0000256" key="5">
    <source>
        <dbReference type="ARBA" id="ARBA00023242"/>
    </source>
</evidence>
<dbReference type="Gene3D" id="3.90.260.10">
    <property type="entry name" value="Transglutaminase-like"/>
    <property type="match status" value="1"/>
</dbReference>